<organism evidence="2">
    <name type="scientific">Treponema denticola H1-T</name>
    <dbReference type="NCBI Taxonomy" id="999431"/>
    <lineage>
        <taxon>Bacteria</taxon>
        <taxon>Pseudomonadati</taxon>
        <taxon>Spirochaetota</taxon>
        <taxon>Spirochaetia</taxon>
        <taxon>Spirochaetales</taxon>
        <taxon>Treponemataceae</taxon>
        <taxon>Treponema</taxon>
    </lineage>
</organism>
<proteinExistence type="predicted"/>
<dbReference type="HOGENOM" id="CLU_882608_0_0_12"/>
<accession>M2CG36</accession>
<dbReference type="EMBL" id="AGDW01000011">
    <property type="protein sequence ID" value="EMB32543.1"/>
    <property type="molecule type" value="Genomic_DNA"/>
</dbReference>
<protein>
    <submittedName>
        <fullName evidence="2">Uncharacterized protein</fullName>
    </submittedName>
</protein>
<gene>
    <name evidence="2" type="ORF">HMPREF9725_00572</name>
</gene>
<dbReference type="Proteomes" id="UP000011708">
    <property type="component" value="Chromosome"/>
</dbReference>
<evidence type="ECO:0000313" key="2">
    <source>
        <dbReference type="EMBL" id="EMB32543.1"/>
    </source>
</evidence>
<comment type="caution">
    <text evidence="2">The sequence shown here is derived from an EMBL/GenBank/DDBJ whole genome shotgun (WGS) entry which is preliminary data.</text>
</comment>
<dbReference type="RefSeq" id="WP_002687480.1">
    <property type="nucleotide sequence ID" value="NZ_CM001794.1"/>
</dbReference>
<evidence type="ECO:0000256" key="1">
    <source>
        <dbReference type="SAM" id="Phobius"/>
    </source>
</evidence>
<feature type="transmembrane region" description="Helical" evidence="1">
    <location>
        <begin position="87"/>
        <end position="108"/>
    </location>
</feature>
<sequence>MSELDKQIKAIEDNIETIKSSSLPNGTKSDILDTLTKLQIEIKEIEPLYDNIDSLKKLLIEPTNKQIAESYRHFDANSKKSERKNNIFFIISFIFGLLGIALTILPIIQTGLQQTITYSYNDLDQIFYDFDWIRNIKYNYQKSLSVKSIGFELTSQKLDQLLKLEIIISNDYLSAIKDVSKEDQLIITKQIETLLSSYFGESVEITLIKYDNSYNGYEFLFSVDKKYLDIIEINQKKNDICAIVIRGNIDSFHKVSYKNINFGKQKEKFISDVCAFVYLLTGTKYCIHLESTIAPKYIRGFYDLYSQAIILVEIK</sequence>
<dbReference type="AlphaFoldDB" id="M2CG36"/>
<dbReference type="PATRIC" id="fig|999431.4.peg.594"/>
<keyword evidence="1" id="KW-1133">Transmembrane helix</keyword>
<keyword evidence="1" id="KW-0812">Transmembrane</keyword>
<keyword evidence="1" id="KW-0472">Membrane</keyword>
<name>M2CG36_TREDN</name>
<reference evidence="2" key="1">
    <citation type="submission" date="2012-01" db="EMBL/GenBank/DDBJ databases">
        <title>The Genome Sequence of Treponema denticola H1-T.</title>
        <authorList>
            <consortium name="The Broad Institute Genome Sequencing Platform"/>
            <person name="Earl A."/>
            <person name="Ward D."/>
            <person name="Feldgarden M."/>
            <person name="Gevers D."/>
            <person name="Blanton J.M."/>
            <person name="Fenno C.J."/>
            <person name="Baranova O.V."/>
            <person name="Mathney J."/>
            <person name="Dewhirst F.E."/>
            <person name="Izard J."/>
            <person name="Young S.K."/>
            <person name="Zeng Q."/>
            <person name="Gargeya S."/>
            <person name="Fitzgerald M."/>
            <person name="Haas B."/>
            <person name="Abouelleil A."/>
            <person name="Alvarado L."/>
            <person name="Arachchi H.M."/>
            <person name="Berlin A."/>
            <person name="Chapman S.B."/>
            <person name="Gearin G."/>
            <person name="Goldberg J."/>
            <person name="Griggs A."/>
            <person name="Gujja S."/>
            <person name="Hansen M."/>
            <person name="Heiman D."/>
            <person name="Howarth C."/>
            <person name="Larimer J."/>
            <person name="Lui A."/>
            <person name="MacDonald P.J.P."/>
            <person name="McCowen C."/>
            <person name="Montmayeur A."/>
            <person name="Murphy C."/>
            <person name="Neiman D."/>
            <person name="Pearson M."/>
            <person name="Priest M."/>
            <person name="Roberts A."/>
            <person name="Saif S."/>
            <person name="Shea T."/>
            <person name="Sisk P."/>
            <person name="Stolte C."/>
            <person name="Sykes S."/>
            <person name="Wortman J."/>
            <person name="Nusbaum C."/>
            <person name="Birren B."/>
        </authorList>
    </citation>
    <scope>NUCLEOTIDE SEQUENCE [LARGE SCALE GENOMIC DNA]</scope>
    <source>
        <strain evidence="2">H1-T</strain>
    </source>
</reference>